<feature type="transmembrane region" description="Helical" evidence="7">
    <location>
        <begin position="6"/>
        <end position="27"/>
    </location>
</feature>
<accession>A0A418WNJ2</accession>
<dbReference type="PROSITE" id="PS50109">
    <property type="entry name" value="HIS_KIN"/>
    <property type="match status" value="1"/>
</dbReference>
<dbReference type="SMART" id="SM00387">
    <property type="entry name" value="HATPase_c"/>
    <property type="match status" value="1"/>
</dbReference>
<dbReference type="Pfam" id="PF00512">
    <property type="entry name" value="HisKA"/>
    <property type="match status" value="1"/>
</dbReference>
<evidence type="ECO:0000259" key="8">
    <source>
        <dbReference type="PROSITE" id="PS50109"/>
    </source>
</evidence>
<dbReference type="InterPro" id="IPR004358">
    <property type="entry name" value="Sig_transdc_His_kin-like_C"/>
</dbReference>
<evidence type="ECO:0000313" key="9">
    <source>
        <dbReference type="EMBL" id="RJF91573.1"/>
    </source>
</evidence>
<dbReference type="SMART" id="SM00388">
    <property type="entry name" value="HisKA"/>
    <property type="match status" value="1"/>
</dbReference>
<dbReference type="PANTHER" id="PTHR43711">
    <property type="entry name" value="TWO-COMPONENT HISTIDINE KINASE"/>
    <property type="match status" value="1"/>
</dbReference>
<reference evidence="9 10" key="1">
    <citation type="submission" date="2018-09" db="EMBL/GenBank/DDBJ databases">
        <authorList>
            <person name="Zhu H."/>
        </authorList>
    </citation>
    <scope>NUCLEOTIDE SEQUENCE [LARGE SCALE GENOMIC DNA]</scope>
    <source>
        <strain evidence="9 10">K2R01-6</strain>
    </source>
</reference>
<dbReference type="GO" id="GO:0000155">
    <property type="term" value="F:phosphorelay sensor kinase activity"/>
    <property type="evidence" value="ECO:0007669"/>
    <property type="project" value="InterPro"/>
</dbReference>
<dbReference type="SUPFAM" id="SSF55785">
    <property type="entry name" value="PYP-like sensor domain (PAS domain)"/>
    <property type="match status" value="2"/>
</dbReference>
<dbReference type="CDD" id="cd00082">
    <property type="entry name" value="HisKA"/>
    <property type="match status" value="1"/>
</dbReference>
<dbReference type="Pfam" id="PF12860">
    <property type="entry name" value="PAS_7"/>
    <property type="match status" value="2"/>
</dbReference>
<keyword evidence="10" id="KW-1185">Reference proteome</keyword>
<evidence type="ECO:0000256" key="1">
    <source>
        <dbReference type="ARBA" id="ARBA00000085"/>
    </source>
</evidence>
<name>A0A418WNJ2_9SPHN</name>
<keyword evidence="4" id="KW-0808">Transferase</keyword>
<dbReference type="InterPro" id="IPR005467">
    <property type="entry name" value="His_kinase_dom"/>
</dbReference>
<keyword evidence="7" id="KW-1133">Transmembrane helix</keyword>
<dbReference type="InterPro" id="IPR036097">
    <property type="entry name" value="HisK_dim/P_sf"/>
</dbReference>
<dbReference type="PANTHER" id="PTHR43711:SF1">
    <property type="entry name" value="HISTIDINE KINASE 1"/>
    <property type="match status" value="1"/>
</dbReference>
<keyword evidence="7" id="KW-0812">Transmembrane</keyword>
<dbReference type="InterPro" id="IPR050736">
    <property type="entry name" value="Sensor_HK_Regulatory"/>
</dbReference>
<comment type="caution">
    <text evidence="9">The sequence shown here is derived from an EMBL/GenBank/DDBJ whole genome shotgun (WGS) entry which is preliminary data.</text>
</comment>
<dbReference type="Pfam" id="PF02518">
    <property type="entry name" value="HATPase_c"/>
    <property type="match status" value="1"/>
</dbReference>
<dbReference type="InterPro" id="IPR036890">
    <property type="entry name" value="HATPase_C_sf"/>
</dbReference>
<evidence type="ECO:0000313" key="10">
    <source>
        <dbReference type="Proteomes" id="UP000286100"/>
    </source>
</evidence>
<evidence type="ECO:0000256" key="6">
    <source>
        <dbReference type="ARBA" id="ARBA00023012"/>
    </source>
</evidence>
<dbReference type="PRINTS" id="PR00344">
    <property type="entry name" value="BCTRLSENSOR"/>
</dbReference>
<dbReference type="CDD" id="cd00075">
    <property type="entry name" value="HATPase"/>
    <property type="match status" value="1"/>
</dbReference>
<dbReference type="Proteomes" id="UP000286100">
    <property type="component" value="Unassembled WGS sequence"/>
</dbReference>
<dbReference type="InterPro" id="IPR003594">
    <property type="entry name" value="HATPase_dom"/>
</dbReference>
<dbReference type="InterPro" id="IPR035965">
    <property type="entry name" value="PAS-like_dom_sf"/>
</dbReference>
<evidence type="ECO:0000256" key="4">
    <source>
        <dbReference type="ARBA" id="ARBA00022679"/>
    </source>
</evidence>
<feature type="domain" description="Histidine kinase" evidence="8">
    <location>
        <begin position="566"/>
        <end position="783"/>
    </location>
</feature>
<dbReference type="EC" id="2.7.13.3" evidence="2"/>
<keyword evidence="6" id="KW-0902">Two-component regulatory system</keyword>
<protein>
    <recommendedName>
        <fullName evidence="2">histidine kinase</fullName>
        <ecNumber evidence="2">2.7.13.3</ecNumber>
    </recommendedName>
</protein>
<dbReference type="InterPro" id="IPR003661">
    <property type="entry name" value="HisK_dim/P_dom"/>
</dbReference>
<sequence length="783" mass="85004">MNDSPFVSIAIGVALALWLGLSAWALYTGLRMRGRAARAEREAGRLAELLESAPALPMIVRPDGRIEASERLGDWLGLARVPNFLADLTAEDVGLSEEDSAALVRDVAAAQKSGKSFTRAARAKGSARTLLIRGAVAGPRLAEPGSVILWVFDATESQTEIGRLGTEVTRLARAFEALAGLIEASPFPMWHRGSDLRLTLVNSAYVKAVEGAGATDVIERGLELVESSGGRSPFAMAAAAREANQVMTRTVPATIGGERRMMRVVDVPIGDAGVAGFAIDIEETEQVRSAFRRFAAAQRNMLDRLSAGVAQFGPDRALAFSNQPFQRIFAMKPEWLADRPEFDRVLERMREADRIPESRDFPGWKAERRGWFTSIEGAVEESWLLPGGTHLRVVAQPLPDGGLLLIFEDRTEQVQLESARDTLLRVRTATFNNLFEAIGVFAADGRLNMWNDRFREIWGFEEAFLSTHPRVDLLTSAAAEQLANPARAKLIRELVRVATVDRRQRNGRVALKDGRHFEFAAVPLPDGNALFTMLDISDSRRIEQALRDRNEALEEADRVKTAFVANMSYELRTPLTSIGGFAEMMKEGYAGELGDQARDYVGAILDSVARLGVLIDGVLDLTQSDAGGFPMDLAPVDLRALAEAVADDHLGAMTAGALDFAVEIDPSLGQISGDAKRLGQAMGHMLKNAIALTPEGGRVLLHGSGDEKAARIIVSDNGQGIAEKEQARVFDRFSRAAERSPDGDDAFGLGLPLARQYAQAHGGTLMLYSEPGEGTVLTLELPR</sequence>
<proteinExistence type="predicted"/>
<keyword evidence="3" id="KW-0597">Phosphoprotein</keyword>
<dbReference type="OrthoDB" id="9797304at2"/>
<evidence type="ECO:0000256" key="2">
    <source>
        <dbReference type="ARBA" id="ARBA00012438"/>
    </source>
</evidence>
<evidence type="ECO:0000256" key="5">
    <source>
        <dbReference type="ARBA" id="ARBA00022777"/>
    </source>
</evidence>
<dbReference type="SUPFAM" id="SSF47384">
    <property type="entry name" value="Homodimeric domain of signal transducing histidine kinase"/>
    <property type="match status" value="1"/>
</dbReference>
<comment type="catalytic activity">
    <reaction evidence="1">
        <text>ATP + protein L-histidine = ADP + protein N-phospho-L-histidine.</text>
        <dbReference type="EC" id="2.7.13.3"/>
    </reaction>
</comment>
<dbReference type="SUPFAM" id="SSF55874">
    <property type="entry name" value="ATPase domain of HSP90 chaperone/DNA topoisomerase II/histidine kinase"/>
    <property type="match status" value="1"/>
</dbReference>
<dbReference type="Gene3D" id="1.10.287.130">
    <property type="match status" value="1"/>
</dbReference>
<dbReference type="Gene3D" id="3.30.565.10">
    <property type="entry name" value="Histidine kinase-like ATPase, C-terminal domain"/>
    <property type="match status" value="1"/>
</dbReference>
<gene>
    <name evidence="9" type="ORF">D3876_12980</name>
</gene>
<dbReference type="Gene3D" id="3.30.450.20">
    <property type="entry name" value="PAS domain"/>
    <property type="match status" value="2"/>
</dbReference>
<keyword evidence="7" id="KW-0472">Membrane</keyword>
<organism evidence="9 10">
    <name type="scientific">Sphingomonas cavernae</name>
    <dbReference type="NCBI Taxonomy" id="2320861"/>
    <lineage>
        <taxon>Bacteria</taxon>
        <taxon>Pseudomonadati</taxon>
        <taxon>Pseudomonadota</taxon>
        <taxon>Alphaproteobacteria</taxon>
        <taxon>Sphingomonadales</taxon>
        <taxon>Sphingomonadaceae</taxon>
        <taxon>Sphingomonas</taxon>
    </lineage>
</organism>
<dbReference type="AlphaFoldDB" id="A0A418WNJ2"/>
<dbReference type="RefSeq" id="WP_119763842.1">
    <property type="nucleotide sequence ID" value="NZ_QYUM01000003.1"/>
</dbReference>
<keyword evidence="5 9" id="KW-0418">Kinase</keyword>
<dbReference type="EMBL" id="QYUM01000003">
    <property type="protein sequence ID" value="RJF91573.1"/>
    <property type="molecule type" value="Genomic_DNA"/>
</dbReference>
<evidence type="ECO:0000256" key="3">
    <source>
        <dbReference type="ARBA" id="ARBA00022553"/>
    </source>
</evidence>
<evidence type="ECO:0000256" key="7">
    <source>
        <dbReference type="SAM" id="Phobius"/>
    </source>
</evidence>